<reference evidence="1" key="1">
    <citation type="submission" date="2018-02" db="EMBL/GenBank/DDBJ databases">
        <title>Rhizophora mucronata_Transcriptome.</title>
        <authorList>
            <person name="Meera S.P."/>
            <person name="Sreeshan A."/>
            <person name="Augustine A."/>
        </authorList>
    </citation>
    <scope>NUCLEOTIDE SEQUENCE</scope>
    <source>
        <tissue evidence="1">Leaf</tissue>
    </source>
</reference>
<proteinExistence type="predicted"/>
<name>A0A2P2KYK4_RHIMU</name>
<organism evidence="1">
    <name type="scientific">Rhizophora mucronata</name>
    <name type="common">Asiatic mangrove</name>
    <dbReference type="NCBI Taxonomy" id="61149"/>
    <lineage>
        <taxon>Eukaryota</taxon>
        <taxon>Viridiplantae</taxon>
        <taxon>Streptophyta</taxon>
        <taxon>Embryophyta</taxon>
        <taxon>Tracheophyta</taxon>
        <taxon>Spermatophyta</taxon>
        <taxon>Magnoliopsida</taxon>
        <taxon>eudicotyledons</taxon>
        <taxon>Gunneridae</taxon>
        <taxon>Pentapetalae</taxon>
        <taxon>rosids</taxon>
        <taxon>fabids</taxon>
        <taxon>Malpighiales</taxon>
        <taxon>Rhizophoraceae</taxon>
        <taxon>Rhizophora</taxon>
    </lineage>
</organism>
<accession>A0A2P2KYK4</accession>
<protein>
    <submittedName>
        <fullName evidence="1">Uncharacterized protein MANES_14G085000</fullName>
    </submittedName>
</protein>
<sequence>MPFSGSLAPSTSLGALFGLGNALLGGRLLGIFCHCLQNLQCYAWKSAYWLFFSKIVMPVGWKH</sequence>
<dbReference type="AlphaFoldDB" id="A0A2P2KYK4"/>
<evidence type="ECO:0000313" key="1">
    <source>
        <dbReference type="EMBL" id="MBX10788.1"/>
    </source>
</evidence>
<dbReference type="EMBL" id="GGEC01030304">
    <property type="protein sequence ID" value="MBX10788.1"/>
    <property type="molecule type" value="Transcribed_RNA"/>
</dbReference>